<keyword evidence="8" id="KW-1185">Reference proteome</keyword>
<feature type="compositionally biased region" description="Gly residues" evidence="5">
    <location>
        <begin position="854"/>
        <end position="864"/>
    </location>
</feature>
<evidence type="ECO:0000256" key="1">
    <source>
        <dbReference type="ARBA" id="ARBA00022598"/>
    </source>
</evidence>
<dbReference type="SUPFAM" id="SSF56059">
    <property type="entry name" value="Glutathione synthetase ATP-binding domain-like"/>
    <property type="match status" value="1"/>
</dbReference>
<organism evidence="7 8">
    <name type="scientific">Prymnesium parvum</name>
    <name type="common">Toxic golden alga</name>
    <dbReference type="NCBI Taxonomy" id="97485"/>
    <lineage>
        <taxon>Eukaryota</taxon>
        <taxon>Haptista</taxon>
        <taxon>Haptophyta</taxon>
        <taxon>Prymnesiophyceae</taxon>
        <taxon>Prymnesiales</taxon>
        <taxon>Prymnesiaceae</taxon>
        <taxon>Prymnesium</taxon>
    </lineage>
</organism>
<feature type="domain" description="ATP-grasp" evidence="6">
    <location>
        <begin position="75"/>
        <end position="330"/>
    </location>
</feature>
<accession>A0AB34J0M4</accession>
<dbReference type="GO" id="GO:0046872">
    <property type="term" value="F:metal ion binding"/>
    <property type="evidence" value="ECO:0007669"/>
    <property type="project" value="InterPro"/>
</dbReference>
<dbReference type="InterPro" id="IPR004344">
    <property type="entry name" value="TTL/TTLL_fam"/>
</dbReference>
<protein>
    <recommendedName>
        <fullName evidence="6">ATP-grasp domain-containing protein</fullName>
    </recommendedName>
</protein>
<evidence type="ECO:0000256" key="5">
    <source>
        <dbReference type="SAM" id="MobiDB-lite"/>
    </source>
</evidence>
<dbReference type="EMBL" id="JBGBPQ010000014">
    <property type="protein sequence ID" value="KAL1510977.1"/>
    <property type="molecule type" value="Genomic_DNA"/>
</dbReference>
<keyword evidence="2 4" id="KW-0547">Nucleotide-binding</keyword>
<feature type="compositionally biased region" description="Low complexity" evidence="5">
    <location>
        <begin position="346"/>
        <end position="358"/>
    </location>
</feature>
<reference evidence="7 8" key="1">
    <citation type="journal article" date="2024" name="Science">
        <title>Giant polyketide synthase enzymes in the biosynthesis of giant marine polyether toxins.</title>
        <authorList>
            <person name="Fallon T.R."/>
            <person name="Shende V.V."/>
            <person name="Wierzbicki I.H."/>
            <person name="Pendleton A.L."/>
            <person name="Watervoot N.F."/>
            <person name="Auber R.P."/>
            <person name="Gonzalez D.J."/>
            <person name="Wisecaver J.H."/>
            <person name="Moore B.S."/>
        </authorList>
    </citation>
    <scope>NUCLEOTIDE SEQUENCE [LARGE SCALE GENOMIC DNA]</scope>
    <source>
        <strain evidence="7 8">12B1</strain>
    </source>
</reference>
<evidence type="ECO:0000313" key="8">
    <source>
        <dbReference type="Proteomes" id="UP001515480"/>
    </source>
</evidence>
<proteinExistence type="predicted"/>
<feature type="region of interest" description="Disordered" evidence="5">
    <location>
        <begin position="341"/>
        <end position="364"/>
    </location>
</feature>
<evidence type="ECO:0000256" key="3">
    <source>
        <dbReference type="ARBA" id="ARBA00022840"/>
    </source>
</evidence>
<dbReference type="InterPro" id="IPR011761">
    <property type="entry name" value="ATP-grasp"/>
</dbReference>
<feature type="region of interest" description="Disordered" evidence="5">
    <location>
        <begin position="808"/>
        <end position="882"/>
    </location>
</feature>
<keyword evidence="1" id="KW-0436">Ligase</keyword>
<sequence length="925" mass="98189">MLSSKYEVVEQAARSMGWRLAQDEHEEFNLIWADSYIPFDTIAALNKYQKCNHFPGMSELAKKNLLSKNMNRMLKALPAEFSFSPVTFSLPGELEPLKSWMLSQKRKPTVIVKPDSGCQGRGIFLTKSIDQVLDVEGAVAQQYLPSPLLVDGYKFDLRLYVLVVSCSPLRVLLFKDGLARFCTERYRPPTEANMEDAFMHLTNFAINKHHDDFTIDEGGDGGHKRSISSLLAYLKEHGYASDRIWNNIKALVVKTMLAVQPHLSHVYHSLLGDDNTGFSCFEILGFDVILDKKGKPWLLEVNHAPSFSCGSPLDTTIKLELIKNTMRLIHLQAYHKKKFRQERQQQRQQRMQQTRSMQGPKLSLEERERLRRQHQEIALLAWAKHEEQCLGNFERIYPDDDPQRMQTYERVLTTATTIFGRRAPTRRTASQEAAKMARQSEKPANPPPKPKPPSGSGNPRGVTPPSAPPSRASASAGAGVPSAPAGESSQEPSAAAIAAVLANADDKATAAIAAAACFLGMSSEAGGERQPAAEPPLHPLQKAAEVAKAKLSYHAVCGIGVPNAPAGATCAKCAAAAASSPGVTLPPASDGAAEAAGTPRAADAAACAPPLPEDSHGACSAASRHGWLGDEAAEGGAMGAAGGGQGEAARRLRSEAAAAECRLPAELGRGGSAPLDAAKARPPAPVAGGGGFVSAAAVLPCSARGGLAAARSAAPLTSGRGAARGVAALGGGSQRAEGEGDEADGWRVSGCWGFFSGGGSALGGGGSGAAGGYARATPPPVAEPWYSRRQPPLVAMQAVDRRRTNTPAALCIGPGARRPRTPSRRTPHAARPRRRRWRHGEDGRHTQRGHASEGAGGEPHGGLRAGRHPPRALSEQPHAANGQHAIRLRPAARLGSTPRRAGLAKHHGLALWVDVLALQGNFAAT</sequence>
<dbReference type="GO" id="GO:0036064">
    <property type="term" value="C:ciliary basal body"/>
    <property type="evidence" value="ECO:0007669"/>
    <property type="project" value="TreeGrafter"/>
</dbReference>
<feature type="compositionally biased region" description="Pro residues" evidence="5">
    <location>
        <begin position="444"/>
        <end position="453"/>
    </location>
</feature>
<dbReference type="GO" id="GO:0005524">
    <property type="term" value="F:ATP binding"/>
    <property type="evidence" value="ECO:0007669"/>
    <property type="project" value="UniProtKB-UniRule"/>
</dbReference>
<keyword evidence="3 4" id="KW-0067">ATP-binding</keyword>
<dbReference type="PROSITE" id="PS51221">
    <property type="entry name" value="TTL"/>
    <property type="match status" value="1"/>
</dbReference>
<dbReference type="PANTHER" id="PTHR12241">
    <property type="entry name" value="TUBULIN POLYGLUTAMYLASE"/>
    <property type="match status" value="1"/>
</dbReference>
<dbReference type="GO" id="GO:0015631">
    <property type="term" value="F:tubulin binding"/>
    <property type="evidence" value="ECO:0007669"/>
    <property type="project" value="TreeGrafter"/>
</dbReference>
<feature type="compositionally biased region" description="Basic residues" evidence="5">
    <location>
        <begin position="817"/>
        <end position="838"/>
    </location>
</feature>
<dbReference type="AlphaFoldDB" id="A0AB34J0M4"/>
<name>A0AB34J0M4_PRYPA</name>
<evidence type="ECO:0000313" key="7">
    <source>
        <dbReference type="EMBL" id="KAL1510977.1"/>
    </source>
</evidence>
<dbReference type="GO" id="GO:0000226">
    <property type="term" value="P:microtubule cytoskeleton organization"/>
    <property type="evidence" value="ECO:0007669"/>
    <property type="project" value="TreeGrafter"/>
</dbReference>
<evidence type="ECO:0000256" key="2">
    <source>
        <dbReference type="ARBA" id="ARBA00022741"/>
    </source>
</evidence>
<dbReference type="GO" id="GO:0070740">
    <property type="term" value="F:tubulin-glutamic acid ligase activity"/>
    <property type="evidence" value="ECO:0007669"/>
    <property type="project" value="TreeGrafter"/>
</dbReference>
<dbReference type="PROSITE" id="PS50975">
    <property type="entry name" value="ATP_GRASP"/>
    <property type="match status" value="1"/>
</dbReference>
<dbReference type="Pfam" id="PF03133">
    <property type="entry name" value="TTL"/>
    <property type="match status" value="1"/>
</dbReference>
<dbReference type="Proteomes" id="UP001515480">
    <property type="component" value="Unassembled WGS sequence"/>
</dbReference>
<gene>
    <name evidence="7" type="ORF">AB1Y20_005802</name>
</gene>
<dbReference type="PANTHER" id="PTHR12241:SF147">
    <property type="entry name" value="TUBULIN POLYGLUTAMYLASE TTLL7"/>
    <property type="match status" value="1"/>
</dbReference>
<evidence type="ECO:0000259" key="6">
    <source>
        <dbReference type="PROSITE" id="PS50975"/>
    </source>
</evidence>
<dbReference type="Gene3D" id="3.30.470.20">
    <property type="entry name" value="ATP-grasp fold, B domain"/>
    <property type="match status" value="1"/>
</dbReference>
<feature type="compositionally biased region" description="Low complexity" evidence="5">
    <location>
        <begin position="469"/>
        <end position="489"/>
    </location>
</feature>
<comment type="caution">
    <text evidence="7">The sequence shown here is derived from an EMBL/GenBank/DDBJ whole genome shotgun (WGS) entry which is preliminary data.</text>
</comment>
<feature type="region of interest" description="Disordered" evidence="5">
    <location>
        <begin position="416"/>
        <end position="489"/>
    </location>
</feature>
<evidence type="ECO:0000256" key="4">
    <source>
        <dbReference type="PROSITE-ProRule" id="PRU00409"/>
    </source>
</evidence>